<gene>
    <name evidence="2" type="ORF">C8A03DRAFT_38822</name>
</gene>
<dbReference type="Proteomes" id="UP001303760">
    <property type="component" value="Unassembled WGS sequence"/>
</dbReference>
<evidence type="ECO:0000313" key="2">
    <source>
        <dbReference type="EMBL" id="KAK4233463.1"/>
    </source>
</evidence>
<feature type="region of interest" description="Disordered" evidence="1">
    <location>
        <begin position="166"/>
        <end position="311"/>
    </location>
</feature>
<dbReference type="EMBL" id="MU860549">
    <property type="protein sequence ID" value="KAK4233463.1"/>
    <property type="molecule type" value="Genomic_DNA"/>
</dbReference>
<reference evidence="2" key="2">
    <citation type="submission" date="2023-05" db="EMBL/GenBank/DDBJ databases">
        <authorList>
            <consortium name="Lawrence Berkeley National Laboratory"/>
            <person name="Steindorff A."/>
            <person name="Hensen N."/>
            <person name="Bonometti L."/>
            <person name="Westerberg I."/>
            <person name="Brannstrom I.O."/>
            <person name="Guillou S."/>
            <person name="Cros-Aarteil S."/>
            <person name="Calhoun S."/>
            <person name="Haridas S."/>
            <person name="Kuo A."/>
            <person name="Mondo S."/>
            <person name="Pangilinan J."/>
            <person name="Riley R."/>
            <person name="Labutti K."/>
            <person name="Andreopoulos B."/>
            <person name="Lipzen A."/>
            <person name="Chen C."/>
            <person name="Yanf M."/>
            <person name="Daum C."/>
            <person name="Ng V."/>
            <person name="Clum A."/>
            <person name="Ohm R."/>
            <person name="Martin F."/>
            <person name="Silar P."/>
            <person name="Natvig D."/>
            <person name="Lalanne C."/>
            <person name="Gautier V."/>
            <person name="Ament-Velasquez S.L."/>
            <person name="Kruys A."/>
            <person name="Hutchinson M.I."/>
            <person name="Powell A.J."/>
            <person name="Barry K."/>
            <person name="Miller A.N."/>
            <person name="Grigoriev I.V."/>
            <person name="Debuchy R."/>
            <person name="Gladieux P."/>
            <person name="Thoren M.H."/>
            <person name="Johannesson H."/>
        </authorList>
    </citation>
    <scope>NUCLEOTIDE SEQUENCE</scope>
    <source>
        <strain evidence="2">CBS 532.94</strain>
    </source>
</reference>
<name>A0AAN7H6Z1_9PEZI</name>
<feature type="compositionally biased region" description="Low complexity" evidence="1">
    <location>
        <begin position="258"/>
        <end position="304"/>
    </location>
</feature>
<protein>
    <submittedName>
        <fullName evidence="2">Uncharacterized protein</fullName>
    </submittedName>
</protein>
<keyword evidence="3" id="KW-1185">Reference proteome</keyword>
<dbReference type="AlphaFoldDB" id="A0AAN7H6Z1"/>
<feature type="compositionally biased region" description="Low complexity" evidence="1">
    <location>
        <begin position="189"/>
        <end position="203"/>
    </location>
</feature>
<proteinExistence type="predicted"/>
<evidence type="ECO:0000313" key="3">
    <source>
        <dbReference type="Proteomes" id="UP001303760"/>
    </source>
</evidence>
<accession>A0AAN7H6Z1</accession>
<organism evidence="2 3">
    <name type="scientific">Achaetomium macrosporum</name>
    <dbReference type="NCBI Taxonomy" id="79813"/>
    <lineage>
        <taxon>Eukaryota</taxon>
        <taxon>Fungi</taxon>
        <taxon>Dikarya</taxon>
        <taxon>Ascomycota</taxon>
        <taxon>Pezizomycotina</taxon>
        <taxon>Sordariomycetes</taxon>
        <taxon>Sordariomycetidae</taxon>
        <taxon>Sordariales</taxon>
        <taxon>Chaetomiaceae</taxon>
        <taxon>Achaetomium</taxon>
    </lineage>
</organism>
<comment type="caution">
    <text evidence="2">The sequence shown here is derived from an EMBL/GenBank/DDBJ whole genome shotgun (WGS) entry which is preliminary data.</text>
</comment>
<feature type="compositionally biased region" description="Basic and acidic residues" evidence="1">
    <location>
        <begin position="174"/>
        <end position="184"/>
    </location>
</feature>
<reference evidence="2" key="1">
    <citation type="journal article" date="2023" name="Mol. Phylogenet. Evol.">
        <title>Genome-scale phylogeny and comparative genomics of the fungal order Sordariales.</title>
        <authorList>
            <person name="Hensen N."/>
            <person name="Bonometti L."/>
            <person name="Westerberg I."/>
            <person name="Brannstrom I.O."/>
            <person name="Guillou S."/>
            <person name="Cros-Aarteil S."/>
            <person name="Calhoun S."/>
            <person name="Haridas S."/>
            <person name="Kuo A."/>
            <person name="Mondo S."/>
            <person name="Pangilinan J."/>
            <person name="Riley R."/>
            <person name="LaButti K."/>
            <person name="Andreopoulos B."/>
            <person name="Lipzen A."/>
            <person name="Chen C."/>
            <person name="Yan M."/>
            <person name="Daum C."/>
            <person name="Ng V."/>
            <person name="Clum A."/>
            <person name="Steindorff A."/>
            <person name="Ohm R.A."/>
            <person name="Martin F."/>
            <person name="Silar P."/>
            <person name="Natvig D.O."/>
            <person name="Lalanne C."/>
            <person name="Gautier V."/>
            <person name="Ament-Velasquez S.L."/>
            <person name="Kruys A."/>
            <person name="Hutchinson M.I."/>
            <person name="Powell A.J."/>
            <person name="Barry K."/>
            <person name="Miller A.N."/>
            <person name="Grigoriev I.V."/>
            <person name="Debuchy R."/>
            <person name="Gladieux P."/>
            <person name="Hiltunen Thoren M."/>
            <person name="Johannesson H."/>
        </authorList>
    </citation>
    <scope>NUCLEOTIDE SEQUENCE</scope>
    <source>
        <strain evidence="2">CBS 532.94</strain>
    </source>
</reference>
<feature type="compositionally biased region" description="Gly residues" evidence="1">
    <location>
        <begin position="204"/>
        <end position="215"/>
    </location>
</feature>
<evidence type="ECO:0000256" key="1">
    <source>
        <dbReference type="SAM" id="MobiDB-lite"/>
    </source>
</evidence>
<sequence length="311" mass="31939">MTNRVEIGMGQYYVGAPNQELFTRGLGTCIGVTVWGLCDDSYAGRNKGMAHASPSSDAVNSVIGGLIHAVQSSGMTVYGYCLSQADPSLNYSLTDAQLMEEFEGVVPADQLTPEFFNNYRQTSYYNIQHANTLASQWCQSLGVHGATITRSKANYFRGWPYNSMQATASPGGEVRVDGSKRADIPDPISGAAGSSGHGLSSKRGGSGNSGGGSNPGGSSTTSKRSGGGLGSSNNTTKGSSSTSRVTSSYTGGGGGTTGKTTGHSTTSVSSATRSTTTSGTGGSNTARKTATSGTSSTASRMTTTHQQKKRY</sequence>
<feature type="compositionally biased region" description="Low complexity" evidence="1">
    <location>
        <begin position="231"/>
        <end position="249"/>
    </location>
</feature>